<feature type="transmembrane region" description="Helical" evidence="1">
    <location>
        <begin position="29"/>
        <end position="48"/>
    </location>
</feature>
<evidence type="ECO:0000313" key="2">
    <source>
        <dbReference type="EMBL" id="CCG24184.1"/>
    </source>
</evidence>
<keyword evidence="1" id="KW-0812">Transmembrane</keyword>
<gene>
    <name evidence="2" type="ORF">CORT_0E06020</name>
</gene>
<organism evidence="2 3">
    <name type="scientific">Candida orthopsilosis (strain 90-125)</name>
    <name type="common">Yeast</name>
    <dbReference type="NCBI Taxonomy" id="1136231"/>
    <lineage>
        <taxon>Eukaryota</taxon>
        <taxon>Fungi</taxon>
        <taxon>Dikarya</taxon>
        <taxon>Ascomycota</taxon>
        <taxon>Saccharomycotina</taxon>
        <taxon>Pichiomycetes</taxon>
        <taxon>Debaryomycetaceae</taxon>
        <taxon>Candida/Lodderomyces clade</taxon>
        <taxon>Candida</taxon>
    </lineage>
</organism>
<protein>
    <submittedName>
        <fullName evidence="2">Cln3 G1 cyclin</fullName>
    </submittedName>
</protein>
<proteinExistence type="predicted"/>
<dbReference type="KEGG" id="cot:CORT_0E06020"/>
<dbReference type="HOGENOM" id="CLU_1547335_0_0_1"/>
<keyword evidence="1" id="KW-0472">Membrane</keyword>
<keyword evidence="3" id="KW-1185">Reference proteome</keyword>
<dbReference type="RefSeq" id="XP_003870314.1">
    <property type="nucleotide sequence ID" value="XM_003870265.1"/>
</dbReference>
<dbReference type="GeneID" id="14540894"/>
<reference evidence="2 3" key="1">
    <citation type="journal article" date="2012" name="PLoS ONE">
        <title>Sequence and analysis of the genome of the pathogenic yeast Candida orthopsilosis.</title>
        <authorList>
            <person name="Riccombeni A."/>
            <person name="Vidanes G."/>
            <person name="Proux-Wera E."/>
            <person name="Wolfe K.H."/>
            <person name="Butler G."/>
        </authorList>
    </citation>
    <scope>NUCLEOTIDE SEQUENCE [LARGE SCALE GENOMIC DNA]</scope>
    <source>
        <strain evidence="2 3">Co 90-125</strain>
    </source>
</reference>
<dbReference type="Proteomes" id="UP000005018">
    <property type="component" value="Chromosome 5"/>
</dbReference>
<keyword evidence="1" id="KW-1133">Transmembrane helix</keyword>
<sequence>MYSPSDIVCCLLFVAVQYMDKLWTHTLYVLQQLWLSFSSKFLSFFYVIRNSKSMKVVSSYPFVSQMIRQTLFWEFCGCMLYTHYHTTLQHLLRLLTVVSHNGTYNTKQVQDTKVAILFYFILFYSFVNAYTSNTINFQFQIPSIANSSFIHIRITNNPFRIFLNYSYPLSILL</sequence>
<feature type="transmembrane region" description="Helical" evidence="1">
    <location>
        <begin position="114"/>
        <end position="131"/>
    </location>
</feature>
<evidence type="ECO:0000256" key="1">
    <source>
        <dbReference type="SAM" id="Phobius"/>
    </source>
</evidence>
<name>H8X885_CANO9</name>
<accession>H8X885</accession>
<dbReference type="AlphaFoldDB" id="H8X885"/>
<dbReference type="EMBL" id="HE681723">
    <property type="protein sequence ID" value="CCG24184.1"/>
    <property type="molecule type" value="Genomic_DNA"/>
</dbReference>
<evidence type="ECO:0000313" key="3">
    <source>
        <dbReference type="Proteomes" id="UP000005018"/>
    </source>
</evidence>